<protein>
    <recommendedName>
        <fullName evidence="2">Serine aminopeptidase S33 domain-containing protein</fullName>
    </recommendedName>
</protein>
<dbReference type="Pfam" id="PF12146">
    <property type="entry name" value="Hydrolase_4"/>
    <property type="match status" value="1"/>
</dbReference>
<accession>A0AAN7KBZ6</accession>
<evidence type="ECO:0000313" key="4">
    <source>
        <dbReference type="Proteomes" id="UP001345219"/>
    </source>
</evidence>
<evidence type="ECO:0000256" key="1">
    <source>
        <dbReference type="SAM" id="MobiDB-lite"/>
    </source>
</evidence>
<comment type="caution">
    <text evidence="3">The sequence shown here is derived from an EMBL/GenBank/DDBJ whole genome shotgun (WGS) entry which is preliminary data.</text>
</comment>
<reference evidence="3 4" key="1">
    <citation type="journal article" date="2023" name="Hortic Res">
        <title>Pangenome of water caltrop reveals structural variations and asymmetric subgenome divergence after allopolyploidization.</title>
        <authorList>
            <person name="Zhang X."/>
            <person name="Chen Y."/>
            <person name="Wang L."/>
            <person name="Yuan Y."/>
            <person name="Fang M."/>
            <person name="Shi L."/>
            <person name="Lu R."/>
            <person name="Comes H.P."/>
            <person name="Ma Y."/>
            <person name="Chen Y."/>
            <person name="Huang G."/>
            <person name="Zhou Y."/>
            <person name="Zheng Z."/>
            <person name="Qiu Y."/>
        </authorList>
    </citation>
    <scope>NUCLEOTIDE SEQUENCE [LARGE SCALE GENOMIC DNA]</scope>
    <source>
        <tissue evidence="3">Roots</tissue>
    </source>
</reference>
<dbReference type="InterPro" id="IPR029058">
    <property type="entry name" value="AB_hydrolase_fold"/>
</dbReference>
<keyword evidence="4" id="KW-1185">Reference proteome</keyword>
<dbReference type="AlphaFoldDB" id="A0AAN7KBZ6"/>
<organism evidence="3 4">
    <name type="scientific">Trapa incisa</name>
    <dbReference type="NCBI Taxonomy" id="236973"/>
    <lineage>
        <taxon>Eukaryota</taxon>
        <taxon>Viridiplantae</taxon>
        <taxon>Streptophyta</taxon>
        <taxon>Embryophyta</taxon>
        <taxon>Tracheophyta</taxon>
        <taxon>Spermatophyta</taxon>
        <taxon>Magnoliopsida</taxon>
        <taxon>eudicotyledons</taxon>
        <taxon>Gunneridae</taxon>
        <taxon>Pentapetalae</taxon>
        <taxon>rosids</taxon>
        <taxon>malvids</taxon>
        <taxon>Myrtales</taxon>
        <taxon>Lythraceae</taxon>
        <taxon>Trapa</taxon>
    </lineage>
</organism>
<gene>
    <name evidence="3" type="ORF">SAY87_029607</name>
</gene>
<feature type="domain" description="Serine aminopeptidase S33" evidence="2">
    <location>
        <begin position="34"/>
        <end position="299"/>
    </location>
</feature>
<dbReference type="SUPFAM" id="SSF53474">
    <property type="entry name" value="alpha/beta-Hydrolases"/>
    <property type="match status" value="1"/>
</dbReference>
<dbReference type="Proteomes" id="UP001345219">
    <property type="component" value="Chromosome 23"/>
</dbReference>
<dbReference type="Gene3D" id="3.40.50.1820">
    <property type="entry name" value="alpha/beta hydrolase"/>
    <property type="match status" value="1"/>
</dbReference>
<proteinExistence type="predicted"/>
<dbReference type="PANTHER" id="PTHR11614">
    <property type="entry name" value="PHOSPHOLIPASE-RELATED"/>
    <property type="match status" value="1"/>
</dbReference>
<dbReference type="EMBL" id="JAXIOK010000009">
    <property type="protein sequence ID" value="KAK4761723.1"/>
    <property type="molecule type" value="Genomic_DNA"/>
</dbReference>
<dbReference type="InterPro" id="IPR051044">
    <property type="entry name" value="MAG_DAG_Lipase"/>
</dbReference>
<evidence type="ECO:0000313" key="3">
    <source>
        <dbReference type="EMBL" id="KAK4761723.1"/>
    </source>
</evidence>
<sequence length="349" mass="39941">MANDMENVDFEEEYILNSRGLKLFTCRWIPKEKEAKALIFICHGYAMECSITMNSTAIRLASAGYAVYGIDYEGHGKSAGLEGFVNSLDDVAEDCSKHFTSICEKKENKKKMRYLLGESMGGALALVLHRKKPEYWDGAVLVAPMCKIADDLKPPRLVISVLTKLCYVIPTWKIIPTKDIIDLAFKRPEIREQVTWFSPLSFQRRIPSSEFLTGLVASIQVRANPYCYKGRPRLKTGYECLRFSMDLEKRLNEVSLPFLLLHGEEDRVTDKSVSKLLYEEAASTDKTFNLYPEMWHGLLYGETLDNIDIVFSDIIKWLGDRTTLGNSRFEREQKNEEDDGHHLKAKHDS</sequence>
<feature type="region of interest" description="Disordered" evidence="1">
    <location>
        <begin position="329"/>
        <end position="349"/>
    </location>
</feature>
<name>A0AAN7KBZ6_9MYRT</name>
<dbReference type="InterPro" id="IPR022742">
    <property type="entry name" value="Hydrolase_4"/>
</dbReference>
<evidence type="ECO:0000259" key="2">
    <source>
        <dbReference type="Pfam" id="PF12146"/>
    </source>
</evidence>